<dbReference type="AlphaFoldDB" id="A0A1Q9GJP3"/>
<evidence type="ECO:0000313" key="3">
    <source>
        <dbReference type="EMBL" id="OLQ74638.1"/>
    </source>
</evidence>
<name>A0A1Q9GJP3_9GAMM</name>
<dbReference type="InterPro" id="IPR054286">
    <property type="entry name" value="DUF7021"/>
</dbReference>
<evidence type="ECO:0000313" key="4">
    <source>
        <dbReference type="Proteomes" id="UP000186905"/>
    </source>
</evidence>
<feature type="domain" description="DUF2262" evidence="1">
    <location>
        <begin position="139"/>
        <end position="274"/>
    </location>
</feature>
<keyword evidence="4" id="KW-1185">Reference proteome</keyword>
<feature type="domain" description="DUF7021" evidence="2">
    <location>
        <begin position="18"/>
        <end position="130"/>
    </location>
</feature>
<organism evidence="3 4">
    <name type="scientific">Photobacterium proteolyticum</name>
    <dbReference type="NCBI Taxonomy" id="1903952"/>
    <lineage>
        <taxon>Bacteria</taxon>
        <taxon>Pseudomonadati</taxon>
        <taxon>Pseudomonadota</taxon>
        <taxon>Gammaproteobacteria</taxon>
        <taxon>Vibrionales</taxon>
        <taxon>Vibrionaceae</taxon>
        <taxon>Photobacterium</taxon>
    </lineage>
</organism>
<dbReference type="InterPro" id="IPR019260">
    <property type="entry name" value="DUF2262"/>
</dbReference>
<dbReference type="STRING" id="1903952.BIT28_12410"/>
<sequence length="276" mass="31745">MMDLFEEAKKRLSKLMETFKHTNSKEILGLVGSTGAGGSKSQGESQWTVNFSLENWRYLEESNLKDIKLTVRKEVSEQQLGEYQKEIDIYTPYRLKVKVVESSDFAGAQAYLEKIVGKSDDRELLALAAELQKPVTFEDELLGKFTLDRKVDWFESETKWGRDKICLSLSTDDCTDEKASLEMAKKLWQDQESWSQKVVEFAVEELLELKNDSWLEEDEPEVTKDQFIEKMKLESITVYPDGEFEFWHHDGDLFWGHSIQISGSLSEGLTNADIPG</sequence>
<accession>A0A1Q9GJP3</accession>
<evidence type="ECO:0000259" key="2">
    <source>
        <dbReference type="Pfam" id="PF22886"/>
    </source>
</evidence>
<protein>
    <submittedName>
        <fullName evidence="3">Uncharacterized protein</fullName>
    </submittedName>
</protein>
<dbReference type="Pfam" id="PF10020">
    <property type="entry name" value="DUF2262"/>
    <property type="match status" value="1"/>
</dbReference>
<proteinExistence type="predicted"/>
<dbReference type="EMBL" id="MJIL01000082">
    <property type="protein sequence ID" value="OLQ74638.1"/>
    <property type="molecule type" value="Genomic_DNA"/>
</dbReference>
<reference evidence="3 4" key="1">
    <citation type="submission" date="2016-09" db="EMBL/GenBank/DDBJ databases">
        <title>Photobacterium proteolyticum sp. nov. a protease producing bacterium isolated from ocean sediments of Laizhou Bay.</title>
        <authorList>
            <person name="Li Y."/>
        </authorList>
    </citation>
    <scope>NUCLEOTIDE SEQUENCE [LARGE SCALE GENOMIC DNA]</scope>
    <source>
        <strain evidence="3 4">13-12</strain>
    </source>
</reference>
<comment type="caution">
    <text evidence="3">The sequence shown here is derived from an EMBL/GenBank/DDBJ whole genome shotgun (WGS) entry which is preliminary data.</text>
</comment>
<evidence type="ECO:0000259" key="1">
    <source>
        <dbReference type="Pfam" id="PF10020"/>
    </source>
</evidence>
<dbReference type="Proteomes" id="UP000186905">
    <property type="component" value="Unassembled WGS sequence"/>
</dbReference>
<gene>
    <name evidence="3" type="ORF">BIT28_12410</name>
</gene>
<dbReference type="Pfam" id="PF22886">
    <property type="entry name" value="DUF7021"/>
    <property type="match status" value="1"/>
</dbReference>